<accession>A0A8J3KID2</accession>
<dbReference type="SUPFAM" id="SSF55874">
    <property type="entry name" value="ATPase domain of HSP90 chaperone/DNA topoisomerase II/histidine kinase"/>
    <property type="match status" value="1"/>
</dbReference>
<gene>
    <name evidence="2" type="ORF">Cci01nite_56250</name>
</gene>
<dbReference type="InterPro" id="IPR001932">
    <property type="entry name" value="PPM-type_phosphatase-like_dom"/>
</dbReference>
<evidence type="ECO:0000313" key="3">
    <source>
        <dbReference type="Proteomes" id="UP000659904"/>
    </source>
</evidence>
<dbReference type="Gene3D" id="3.60.40.10">
    <property type="entry name" value="PPM-type phosphatase domain"/>
    <property type="match status" value="1"/>
</dbReference>
<dbReference type="RefSeq" id="WP_239165685.1">
    <property type="nucleotide sequence ID" value="NZ_BONH01000029.1"/>
</dbReference>
<reference evidence="2 3" key="1">
    <citation type="submission" date="2021-01" db="EMBL/GenBank/DDBJ databases">
        <title>Whole genome shotgun sequence of Catellatospora citrea NBRC 14495.</title>
        <authorList>
            <person name="Komaki H."/>
            <person name="Tamura T."/>
        </authorList>
    </citation>
    <scope>NUCLEOTIDE SEQUENCE [LARGE SCALE GENOMIC DNA]</scope>
    <source>
        <strain evidence="2 3">NBRC 14495</strain>
    </source>
</reference>
<dbReference type="Gene3D" id="3.30.565.10">
    <property type="entry name" value="Histidine kinase-like ATPase, C-terminal domain"/>
    <property type="match status" value="1"/>
</dbReference>
<dbReference type="Pfam" id="PF13581">
    <property type="entry name" value="HATPase_c_2"/>
    <property type="match status" value="1"/>
</dbReference>
<sequence length="337" mass="35405">MGALSSLTPTASWFRLDDESAVGTVRRFAVELANAVDLGERKAADIAIIVTELATNLVKHAEDGTLLVRLVRHDDNVGVEIVSIDSAPGMADLDAMREDGRSTTGTLGIGLGAVSRLAHRSEGFSVPGRGSILTAQLWREAQPPPPWADGLTRPLTGETVSGDCYAVRTAGGRRQVMVCDGLGHGPLAAAAAQTAFGIFHTAPDEPPMMLVERLHRGMSHTRGAALTVAEIDPDAGVVRTCGMGNVAATVITGDERRSTVSMPGIAGHGRGVIKEFEYPFGAESLLVMHSDGVSDKWSLNHSPGLSTRSPLLIAAAVLRDAGVRRDDACVLAARIRP</sequence>
<dbReference type="SUPFAM" id="SSF81606">
    <property type="entry name" value="PP2C-like"/>
    <property type="match status" value="1"/>
</dbReference>
<dbReference type="CDD" id="cd16934">
    <property type="entry name" value="HATPase_RsbT-like"/>
    <property type="match status" value="1"/>
</dbReference>
<dbReference type="InterPro" id="IPR036457">
    <property type="entry name" value="PPM-type-like_dom_sf"/>
</dbReference>
<evidence type="ECO:0000313" key="2">
    <source>
        <dbReference type="EMBL" id="GIG00532.1"/>
    </source>
</evidence>
<protein>
    <submittedName>
        <fullName evidence="2">Transcriptional regulator</fullName>
    </submittedName>
</protein>
<feature type="domain" description="PPM-type phosphatase" evidence="1">
    <location>
        <begin position="159"/>
        <end position="335"/>
    </location>
</feature>
<name>A0A8J3KID2_9ACTN</name>
<dbReference type="InterPro" id="IPR003594">
    <property type="entry name" value="HATPase_dom"/>
</dbReference>
<dbReference type="AlphaFoldDB" id="A0A8J3KID2"/>
<dbReference type="PANTHER" id="PTHR35801:SF1">
    <property type="entry name" value="PHOSPHOSERINE PHOSPHATASE RSBX"/>
    <property type="match status" value="1"/>
</dbReference>
<dbReference type="SMART" id="SM00331">
    <property type="entry name" value="PP2C_SIG"/>
    <property type="match status" value="1"/>
</dbReference>
<evidence type="ECO:0000259" key="1">
    <source>
        <dbReference type="SMART" id="SM00331"/>
    </source>
</evidence>
<proteinExistence type="predicted"/>
<dbReference type="InterPro" id="IPR039248">
    <property type="entry name" value="Ptase_RsbX"/>
</dbReference>
<dbReference type="Proteomes" id="UP000659904">
    <property type="component" value="Unassembled WGS sequence"/>
</dbReference>
<dbReference type="Pfam" id="PF07228">
    <property type="entry name" value="SpoIIE"/>
    <property type="match status" value="1"/>
</dbReference>
<dbReference type="PANTHER" id="PTHR35801">
    <property type="entry name" value="PHOSPHOSERINE PHOSPHATASE RSBX"/>
    <property type="match status" value="1"/>
</dbReference>
<comment type="caution">
    <text evidence="2">The sequence shown here is derived from an EMBL/GenBank/DDBJ whole genome shotgun (WGS) entry which is preliminary data.</text>
</comment>
<dbReference type="InterPro" id="IPR036890">
    <property type="entry name" value="HATPase_C_sf"/>
</dbReference>
<dbReference type="EMBL" id="BONH01000029">
    <property type="protein sequence ID" value="GIG00532.1"/>
    <property type="molecule type" value="Genomic_DNA"/>
</dbReference>
<organism evidence="2 3">
    <name type="scientific">Catellatospora citrea</name>
    <dbReference type="NCBI Taxonomy" id="53366"/>
    <lineage>
        <taxon>Bacteria</taxon>
        <taxon>Bacillati</taxon>
        <taxon>Actinomycetota</taxon>
        <taxon>Actinomycetes</taxon>
        <taxon>Micromonosporales</taxon>
        <taxon>Micromonosporaceae</taxon>
        <taxon>Catellatospora</taxon>
    </lineage>
</organism>
<keyword evidence="3" id="KW-1185">Reference proteome</keyword>